<dbReference type="Pfam" id="PF14372">
    <property type="entry name" value="hAT-like_RNase-H"/>
    <property type="match status" value="1"/>
</dbReference>
<sequence length="444" mass="50063">DHSGTSLSKLLFGVINRYDLESKIVCITTDNASVNQKMCSEMQDLCPAFIARNQWLGCMAHTIHLAARDGLKALSIGSPNSTQNTSEDEVSRISIANLIDIPDGQDIQYDSIISRISRLAGFLNQSPQRRDKFNTTVKLIYDDDKPTKATNLLSHVCTRWNSTYDMLVRALILKEAYNQFCSPPNMQSYQLNALEWEKVKIIIDFLEPLYEATQIICGSKYPTISHALPLYILLIRRIEQACHQYDVTPIEPAAEAMCKKLTKYLKILITKIPAICATNLDPRFKLKFFYTNEATLASLGTSATTLSIMFKEEAQKHFKQSINPKADLTVQQHVGLFDEMYSTSAEEVSNLETEVERFFAEPPEPKSTNILVFWNSRKSLFPTLGLMANKFLSIPATSAPSERVFSGGRKILTYQRAALSSKHVEQLACVKSWSCTFVPLFSHE</sequence>
<dbReference type="InterPro" id="IPR025525">
    <property type="entry name" value="hAT-like_transposase_RNase-H"/>
</dbReference>
<reference evidence="9" key="1">
    <citation type="submission" date="2021-03" db="EMBL/GenBank/DDBJ databases">
        <title>Draft genome sequence of rust myrtle Austropuccinia psidii MF-1, a brazilian biotype.</title>
        <authorList>
            <person name="Quecine M.C."/>
            <person name="Pachon D.M.R."/>
            <person name="Bonatelli M.L."/>
            <person name="Correr F.H."/>
            <person name="Franceschini L.M."/>
            <person name="Leite T.F."/>
            <person name="Margarido G.R.A."/>
            <person name="Almeida C.A."/>
            <person name="Ferrarezi J.A."/>
            <person name="Labate C.A."/>
        </authorList>
    </citation>
    <scope>NUCLEOTIDE SEQUENCE</scope>
    <source>
        <strain evidence="9">MF-1</strain>
    </source>
</reference>
<dbReference type="GO" id="GO:0003677">
    <property type="term" value="F:DNA binding"/>
    <property type="evidence" value="ECO:0007669"/>
    <property type="project" value="UniProtKB-KW"/>
</dbReference>
<organism evidence="9 10">
    <name type="scientific">Austropuccinia psidii MF-1</name>
    <dbReference type="NCBI Taxonomy" id="1389203"/>
    <lineage>
        <taxon>Eukaryota</taxon>
        <taxon>Fungi</taxon>
        <taxon>Dikarya</taxon>
        <taxon>Basidiomycota</taxon>
        <taxon>Pucciniomycotina</taxon>
        <taxon>Pucciniomycetes</taxon>
        <taxon>Pucciniales</taxon>
        <taxon>Sphaerophragmiaceae</taxon>
        <taxon>Austropuccinia</taxon>
    </lineage>
</organism>
<dbReference type="GO" id="GO:0008270">
    <property type="term" value="F:zinc ion binding"/>
    <property type="evidence" value="ECO:0007669"/>
    <property type="project" value="UniProtKB-KW"/>
</dbReference>
<feature type="domain" description="hAT-like transposase RNase-H fold" evidence="8">
    <location>
        <begin position="217"/>
        <end position="289"/>
    </location>
</feature>
<evidence type="ECO:0000259" key="7">
    <source>
        <dbReference type="Pfam" id="PF05699"/>
    </source>
</evidence>
<dbReference type="SUPFAM" id="SSF53098">
    <property type="entry name" value="Ribonuclease H-like"/>
    <property type="match status" value="1"/>
</dbReference>
<dbReference type="InterPro" id="IPR008906">
    <property type="entry name" value="HATC_C_dom"/>
</dbReference>
<keyword evidence="5" id="KW-0238">DNA-binding</keyword>
<dbReference type="PANTHER" id="PTHR46481:SF10">
    <property type="entry name" value="ZINC FINGER BED DOMAIN-CONTAINING PROTEIN 39"/>
    <property type="match status" value="1"/>
</dbReference>
<evidence type="ECO:0000256" key="4">
    <source>
        <dbReference type="ARBA" id="ARBA00022833"/>
    </source>
</evidence>
<keyword evidence="4" id="KW-0862">Zinc</keyword>
<evidence type="ECO:0000259" key="8">
    <source>
        <dbReference type="Pfam" id="PF14372"/>
    </source>
</evidence>
<feature type="domain" description="HAT C-terminal dimerisation" evidence="7">
    <location>
        <begin position="354"/>
        <end position="433"/>
    </location>
</feature>
<dbReference type="OrthoDB" id="2432695at2759"/>
<keyword evidence="2" id="KW-0479">Metal-binding</keyword>
<gene>
    <name evidence="9" type="ORF">O181_050893</name>
</gene>
<dbReference type="Pfam" id="PF05699">
    <property type="entry name" value="Dimer_Tnp_hAT"/>
    <property type="match status" value="1"/>
</dbReference>
<proteinExistence type="predicted"/>
<name>A0A9Q3HMT4_9BASI</name>
<comment type="subcellular location">
    <subcellularLocation>
        <location evidence="1">Nucleus</location>
    </subcellularLocation>
</comment>
<dbReference type="EMBL" id="AVOT02022034">
    <property type="protein sequence ID" value="MBW0511178.1"/>
    <property type="molecule type" value="Genomic_DNA"/>
</dbReference>
<dbReference type="InterPro" id="IPR012337">
    <property type="entry name" value="RNaseH-like_sf"/>
</dbReference>
<dbReference type="PANTHER" id="PTHR46481">
    <property type="entry name" value="ZINC FINGER BED DOMAIN-CONTAINING PROTEIN 4"/>
    <property type="match status" value="1"/>
</dbReference>
<dbReference type="GO" id="GO:0005634">
    <property type="term" value="C:nucleus"/>
    <property type="evidence" value="ECO:0007669"/>
    <property type="project" value="UniProtKB-SubCell"/>
</dbReference>
<comment type="caution">
    <text evidence="9">The sequence shown here is derived from an EMBL/GenBank/DDBJ whole genome shotgun (WGS) entry which is preliminary data.</text>
</comment>
<keyword evidence="6" id="KW-0539">Nucleus</keyword>
<evidence type="ECO:0008006" key="11">
    <source>
        <dbReference type="Google" id="ProtNLM"/>
    </source>
</evidence>
<evidence type="ECO:0000256" key="5">
    <source>
        <dbReference type="ARBA" id="ARBA00023125"/>
    </source>
</evidence>
<keyword evidence="3" id="KW-0863">Zinc-finger</keyword>
<evidence type="ECO:0000313" key="9">
    <source>
        <dbReference type="EMBL" id="MBW0511178.1"/>
    </source>
</evidence>
<protein>
    <recommendedName>
        <fullName evidence="11">HAT C-terminal dimerisation domain-containing protein</fullName>
    </recommendedName>
</protein>
<feature type="non-terminal residue" evidence="9">
    <location>
        <position position="1"/>
    </location>
</feature>
<evidence type="ECO:0000256" key="1">
    <source>
        <dbReference type="ARBA" id="ARBA00004123"/>
    </source>
</evidence>
<evidence type="ECO:0000256" key="3">
    <source>
        <dbReference type="ARBA" id="ARBA00022771"/>
    </source>
</evidence>
<accession>A0A9Q3HMT4</accession>
<dbReference type="InterPro" id="IPR052035">
    <property type="entry name" value="ZnF_BED_domain_contain"/>
</dbReference>
<evidence type="ECO:0000256" key="6">
    <source>
        <dbReference type="ARBA" id="ARBA00023242"/>
    </source>
</evidence>
<dbReference type="Proteomes" id="UP000765509">
    <property type="component" value="Unassembled WGS sequence"/>
</dbReference>
<keyword evidence="10" id="KW-1185">Reference proteome</keyword>
<evidence type="ECO:0000313" key="10">
    <source>
        <dbReference type="Proteomes" id="UP000765509"/>
    </source>
</evidence>
<dbReference type="GO" id="GO:0046983">
    <property type="term" value="F:protein dimerization activity"/>
    <property type="evidence" value="ECO:0007669"/>
    <property type="project" value="InterPro"/>
</dbReference>
<evidence type="ECO:0000256" key="2">
    <source>
        <dbReference type="ARBA" id="ARBA00022723"/>
    </source>
</evidence>
<dbReference type="AlphaFoldDB" id="A0A9Q3HMT4"/>